<keyword evidence="2" id="KW-1185">Reference proteome</keyword>
<gene>
    <name evidence="1" type="ORF">PGTG_11526</name>
</gene>
<dbReference type="Proteomes" id="UP000008783">
    <property type="component" value="Unassembled WGS sequence"/>
</dbReference>
<dbReference type="HOGENOM" id="CLU_2265050_0_0_1"/>
<dbReference type="AlphaFoldDB" id="E3KM08"/>
<dbReference type="KEGG" id="pgr:PGTG_11526"/>
<evidence type="ECO:0000313" key="1">
    <source>
        <dbReference type="EMBL" id="EFP85357.2"/>
    </source>
</evidence>
<dbReference type="InParanoid" id="E3KM08"/>
<dbReference type="VEuPathDB" id="FungiDB:PGTG_11526"/>
<reference key="1">
    <citation type="submission" date="2007-01" db="EMBL/GenBank/DDBJ databases">
        <title>The Genome Sequence of Puccinia graminis f. sp. tritici Strain CRL 75-36-700-3.</title>
        <authorList>
            <consortium name="The Broad Institute Genome Sequencing Platform"/>
            <person name="Birren B."/>
            <person name="Lander E."/>
            <person name="Galagan J."/>
            <person name="Nusbaum C."/>
            <person name="Devon K."/>
            <person name="Cuomo C."/>
            <person name="Jaffe D."/>
            <person name="Butler J."/>
            <person name="Alvarez P."/>
            <person name="Gnerre S."/>
            <person name="Grabherr M."/>
            <person name="Mauceli E."/>
            <person name="Brockman W."/>
            <person name="Young S."/>
            <person name="LaButti K."/>
            <person name="Sykes S."/>
            <person name="DeCaprio D."/>
            <person name="Crawford M."/>
            <person name="Koehrsen M."/>
            <person name="Engels R."/>
            <person name="Montgomery P."/>
            <person name="Pearson M."/>
            <person name="Howarth C."/>
            <person name="Larson L."/>
            <person name="White J."/>
            <person name="Zeng Q."/>
            <person name="Kodira C."/>
            <person name="Yandava C."/>
            <person name="Alvarado L."/>
            <person name="O'Leary S."/>
            <person name="Szabo L."/>
            <person name="Dean R."/>
            <person name="Schein J."/>
        </authorList>
    </citation>
    <scope>NUCLEOTIDE SEQUENCE</scope>
    <source>
        <strain>CRL 75-36-700-3</strain>
    </source>
</reference>
<evidence type="ECO:0000313" key="2">
    <source>
        <dbReference type="Proteomes" id="UP000008783"/>
    </source>
</evidence>
<reference evidence="2" key="2">
    <citation type="journal article" date="2011" name="Proc. Natl. Acad. Sci. U.S.A.">
        <title>Obligate biotrophy features unraveled by the genomic analysis of rust fungi.</title>
        <authorList>
            <person name="Duplessis S."/>
            <person name="Cuomo C.A."/>
            <person name="Lin Y.-C."/>
            <person name="Aerts A."/>
            <person name="Tisserant E."/>
            <person name="Veneault-Fourrey C."/>
            <person name="Joly D.L."/>
            <person name="Hacquard S."/>
            <person name="Amselem J."/>
            <person name="Cantarel B.L."/>
            <person name="Chiu R."/>
            <person name="Coutinho P.M."/>
            <person name="Feau N."/>
            <person name="Field M."/>
            <person name="Frey P."/>
            <person name="Gelhaye E."/>
            <person name="Goldberg J."/>
            <person name="Grabherr M.G."/>
            <person name="Kodira C.D."/>
            <person name="Kohler A."/>
            <person name="Kuees U."/>
            <person name="Lindquist E.A."/>
            <person name="Lucas S.M."/>
            <person name="Mago R."/>
            <person name="Mauceli E."/>
            <person name="Morin E."/>
            <person name="Murat C."/>
            <person name="Pangilinan J.L."/>
            <person name="Park R."/>
            <person name="Pearson M."/>
            <person name="Quesneville H."/>
            <person name="Rouhier N."/>
            <person name="Sakthikumar S."/>
            <person name="Salamov A.A."/>
            <person name="Schmutz J."/>
            <person name="Selles B."/>
            <person name="Shapiro H."/>
            <person name="Tanguay P."/>
            <person name="Tuskan G.A."/>
            <person name="Henrissat B."/>
            <person name="Van de Peer Y."/>
            <person name="Rouze P."/>
            <person name="Ellis J.G."/>
            <person name="Dodds P.N."/>
            <person name="Schein J.E."/>
            <person name="Zhong S."/>
            <person name="Hamelin R.C."/>
            <person name="Grigoriev I.V."/>
            <person name="Szabo L.J."/>
            <person name="Martin F."/>
        </authorList>
    </citation>
    <scope>NUCLEOTIDE SEQUENCE [LARGE SCALE GENOMIC DNA]</scope>
    <source>
        <strain evidence="2">CRL 75-36-700-3 / race SCCL</strain>
    </source>
</reference>
<dbReference type="RefSeq" id="XP_003329776.2">
    <property type="nucleotide sequence ID" value="XM_003329728.2"/>
</dbReference>
<sequence length="103" mass="11900">MVTVFSTPNKENFVFDSYLLARRHDTSEEHLGAFFIADLVIGKDFATLSHLRLYLQDLLSTWLLADCTVNDNCETSRDESQQYATEDDGKLHFKSIFDGERFQ</sequence>
<organism evidence="1 2">
    <name type="scientific">Puccinia graminis f. sp. tritici (strain CRL 75-36-700-3 / race SCCL)</name>
    <name type="common">Black stem rust fungus</name>
    <dbReference type="NCBI Taxonomy" id="418459"/>
    <lineage>
        <taxon>Eukaryota</taxon>
        <taxon>Fungi</taxon>
        <taxon>Dikarya</taxon>
        <taxon>Basidiomycota</taxon>
        <taxon>Pucciniomycotina</taxon>
        <taxon>Pucciniomycetes</taxon>
        <taxon>Pucciniales</taxon>
        <taxon>Pucciniaceae</taxon>
        <taxon>Puccinia</taxon>
    </lineage>
</organism>
<accession>E3KM08</accession>
<name>E3KM08_PUCGT</name>
<proteinExistence type="predicted"/>
<dbReference type="EMBL" id="DS178294">
    <property type="protein sequence ID" value="EFP85357.2"/>
    <property type="molecule type" value="Genomic_DNA"/>
</dbReference>
<protein>
    <submittedName>
        <fullName evidence="1">Uncharacterized protein</fullName>
    </submittedName>
</protein>
<dbReference type="GeneID" id="10543900"/>